<evidence type="ECO:0000313" key="6">
    <source>
        <dbReference type="EMBL" id="RSH90169.1"/>
    </source>
</evidence>
<comment type="caution">
    <text evidence="6">The sequence shown here is derived from an EMBL/GenBank/DDBJ whole genome shotgun (WGS) entry which is preliminary data.</text>
</comment>
<dbReference type="OrthoDB" id="1393670at2759"/>
<dbReference type="Gene3D" id="3.40.50.720">
    <property type="entry name" value="NAD(P)-binding Rossmann-like Domain"/>
    <property type="match status" value="1"/>
</dbReference>
<dbReference type="GO" id="GO:0016614">
    <property type="term" value="F:oxidoreductase activity, acting on CH-OH group of donors"/>
    <property type="evidence" value="ECO:0007669"/>
    <property type="project" value="UniProtKB-ARBA"/>
</dbReference>
<dbReference type="PROSITE" id="PS00061">
    <property type="entry name" value="ADH_SHORT"/>
    <property type="match status" value="1"/>
</dbReference>
<dbReference type="Pfam" id="PF13561">
    <property type="entry name" value="adh_short_C2"/>
    <property type="match status" value="1"/>
</dbReference>
<dbReference type="FunFam" id="3.40.50.720:FF:000084">
    <property type="entry name" value="Short-chain dehydrogenase reductase"/>
    <property type="match status" value="1"/>
</dbReference>
<keyword evidence="7" id="KW-1185">Reference proteome</keyword>
<dbReference type="EMBL" id="RSCD01000011">
    <property type="protein sequence ID" value="RSH90169.1"/>
    <property type="molecule type" value="Genomic_DNA"/>
</dbReference>
<organism evidence="6 7">
    <name type="scientific">Saitozyma podzolica</name>
    <dbReference type="NCBI Taxonomy" id="1890683"/>
    <lineage>
        <taxon>Eukaryota</taxon>
        <taxon>Fungi</taxon>
        <taxon>Dikarya</taxon>
        <taxon>Basidiomycota</taxon>
        <taxon>Agaricomycotina</taxon>
        <taxon>Tremellomycetes</taxon>
        <taxon>Tremellales</taxon>
        <taxon>Trimorphomycetaceae</taxon>
        <taxon>Saitozyma</taxon>
    </lineage>
</organism>
<dbReference type="PRINTS" id="PR00081">
    <property type="entry name" value="GDHRDH"/>
</dbReference>
<keyword evidence="3" id="KW-0560">Oxidoreductase</keyword>
<keyword evidence="2" id="KW-0521">NADP</keyword>
<dbReference type="InterPro" id="IPR036291">
    <property type="entry name" value="NAD(P)-bd_dom_sf"/>
</dbReference>
<evidence type="ECO:0000256" key="4">
    <source>
        <dbReference type="SAM" id="MobiDB-lite"/>
    </source>
</evidence>
<feature type="domain" description="Ketoreductase" evidence="5">
    <location>
        <begin position="88"/>
        <end position="287"/>
    </location>
</feature>
<dbReference type="InterPro" id="IPR020904">
    <property type="entry name" value="Sc_DH/Rdtase_CS"/>
</dbReference>
<evidence type="ECO:0000256" key="1">
    <source>
        <dbReference type="ARBA" id="ARBA00006484"/>
    </source>
</evidence>
<dbReference type="InterPro" id="IPR002347">
    <property type="entry name" value="SDR_fam"/>
</dbReference>
<dbReference type="PANTHER" id="PTHR48107">
    <property type="entry name" value="NADPH-DEPENDENT ALDEHYDE REDUCTASE-LIKE PROTEIN, CHLOROPLASTIC-RELATED"/>
    <property type="match status" value="1"/>
</dbReference>
<protein>
    <recommendedName>
        <fullName evidence="5">Ketoreductase domain-containing protein</fullName>
    </recommendedName>
</protein>
<dbReference type="AlphaFoldDB" id="A0A427YG78"/>
<feature type="region of interest" description="Disordered" evidence="4">
    <location>
        <begin position="1"/>
        <end position="51"/>
    </location>
</feature>
<comment type="similarity">
    <text evidence="1">Belongs to the short-chain dehydrogenases/reductases (SDR) family.</text>
</comment>
<gene>
    <name evidence="6" type="ORF">EHS25_001503</name>
</gene>
<dbReference type="PANTHER" id="PTHR48107:SF16">
    <property type="entry name" value="NADPH-DEPENDENT ALDEHYDE REDUCTASE 1, CHLOROPLASTIC"/>
    <property type="match status" value="1"/>
</dbReference>
<dbReference type="SMART" id="SM00822">
    <property type="entry name" value="PKS_KR"/>
    <property type="match status" value="1"/>
</dbReference>
<dbReference type="STRING" id="1890683.A0A427YG78"/>
<accession>A0A427YG78</accession>
<proteinExistence type="inferred from homology"/>
<evidence type="ECO:0000256" key="3">
    <source>
        <dbReference type="ARBA" id="ARBA00023002"/>
    </source>
</evidence>
<evidence type="ECO:0000313" key="7">
    <source>
        <dbReference type="Proteomes" id="UP000279259"/>
    </source>
</evidence>
<evidence type="ECO:0000256" key="2">
    <source>
        <dbReference type="ARBA" id="ARBA00022857"/>
    </source>
</evidence>
<dbReference type="SUPFAM" id="SSF51735">
    <property type="entry name" value="NAD(P)-binding Rossmann-fold domains"/>
    <property type="match status" value="1"/>
</dbReference>
<sequence>MDKIKSVAEQITGGKAPVEPVEGQSAAPSEPKGGKGEFPKPGAFPVESQVDRPVGIQEDMEKKPEPATVQEGEDGFDHYKPAGKLLGKKTIVTGGDSGIGRAAAVMFAMEGADVAVVYLPEEQVDADKTKKLIEAAGRQCLLLPQDIRDEEGCKRVISTVVTQWGQIDVLVNNASVMYSVPDITDISTEQFDRTIKTNIYGTFFLTRAAVPHIPKGGSIIVTASQVAYAGPPMLVDYTMTKAALVGLVRSLSNQLLPKGIRVNAVCPGPVWTPLQPAAMDASQMKEWHNSPAPIGRIGQPSELGPAYVFLASQDGSFISGQSIHVNGGAIVNG</sequence>
<dbReference type="Proteomes" id="UP000279259">
    <property type="component" value="Unassembled WGS sequence"/>
</dbReference>
<dbReference type="InterPro" id="IPR057326">
    <property type="entry name" value="KR_dom"/>
</dbReference>
<evidence type="ECO:0000259" key="5">
    <source>
        <dbReference type="SMART" id="SM00822"/>
    </source>
</evidence>
<dbReference type="PRINTS" id="PR00080">
    <property type="entry name" value="SDRFAMILY"/>
</dbReference>
<name>A0A427YG78_9TREE</name>
<reference evidence="6 7" key="1">
    <citation type="submission" date="2018-11" db="EMBL/GenBank/DDBJ databases">
        <title>Genome sequence of Saitozyma podzolica DSM 27192.</title>
        <authorList>
            <person name="Aliyu H."/>
            <person name="Gorte O."/>
            <person name="Ochsenreither K."/>
        </authorList>
    </citation>
    <scope>NUCLEOTIDE SEQUENCE [LARGE SCALE GENOMIC DNA]</scope>
    <source>
        <strain evidence="6 7">DSM 27192</strain>
    </source>
</reference>